<gene>
    <name evidence="2" type="ORF">H7C19_13505</name>
</gene>
<dbReference type="InterPro" id="IPR029044">
    <property type="entry name" value="Nucleotide-diphossugar_trans"/>
</dbReference>
<evidence type="ECO:0000313" key="3">
    <source>
        <dbReference type="Proteomes" id="UP000547209"/>
    </source>
</evidence>
<dbReference type="Pfam" id="PF02348">
    <property type="entry name" value="CTP_transf_3"/>
    <property type="match status" value="1"/>
</dbReference>
<dbReference type="SUPFAM" id="SSF53448">
    <property type="entry name" value="Nucleotide-diphospho-sugar transferases"/>
    <property type="match status" value="1"/>
</dbReference>
<feature type="region of interest" description="Disordered" evidence="1">
    <location>
        <begin position="237"/>
        <end position="262"/>
    </location>
</feature>
<sequence length="262" mass="29555">MQIVAVIQARTGSSRLPGKVMRTLDGIPVVRLMVMRLSRSRRLSQIVVATGDTAADDAFAASLAKEGIEVFRGSEHDVLERYYQAARKFRADVVVRVTGDCPFIDPEIVDRVIDRYLEAQPGVRYASNLNPPTYPDGLDTEVFAFEALEQAWREARWSSEREHVTPFIRSRPERFPQANVTSDGDYAGYRWTLDEERDYRFLQALSEKARAAGWPAADATFAQLLHLMERHEDLRGINGGIGRNEGEAKSLREDRRLGEANG</sequence>
<protein>
    <submittedName>
        <fullName evidence="2">Glycosyltransferase family protein</fullName>
    </submittedName>
</protein>
<dbReference type="RefSeq" id="WP_185143177.1">
    <property type="nucleotide sequence ID" value="NZ_JACJVP010000023.1"/>
</dbReference>
<dbReference type="PANTHER" id="PTHR42866">
    <property type="entry name" value="3-DEOXY-MANNO-OCTULOSONATE CYTIDYLYLTRANSFERASE"/>
    <property type="match status" value="1"/>
</dbReference>
<feature type="compositionally biased region" description="Basic and acidic residues" evidence="1">
    <location>
        <begin position="244"/>
        <end position="262"/>
    </location>
</feature>
<dbReference type="InterPro" id="IPR003329">
    <property type="entry name" value="Cytidylyl_trans"/>
</dbReference>
<dbReference type="CDD" id="cd02518">
    <property type="entry name" value="GT2_SpsF"/>
    <property type="match status" value="1"/>
</dbReference>
<keyword evidence="3" id="KW-1185">Reference proteome</keyword>
<comment type="caution">
    <text evidence="2">The sequence shown here is derived from an EMBL/GenBank/DDBJ whole genome shotgun (WGS) entry which is preliminary data.</text>
</comment>
<name>A0A7X0RSK5_9BACL</name>
<dbReference type="GO" id="GO:0005829">
    <property type="term" value="C:cytosol"/>
    <property type="evidence" value="ECO:0007669"/>
    <property type="project" value="TreeGrafter"/>
</dbReference>
<dbReference type="GO" id="GO:0016740">
    <property type="term" value="F:transferase activity"/>
    <property type="evidence" value="ECO:0007669"/>
    <property type="project" value="UniProtKB-KW"/>
</dbReference>
<organism evidence="2 3">
    <name type="scientific">Cohnella nanjingensis</name>
    <dbReference type="NCBI Taxonomy" id="1387779"/>
    <lineage>
        <taxon>Bacteria</taxon>
        <taxon>Bacillati</taxon>
        <taxon>Bacillota</taxon>
        <taxon>Bacilli</taxon>
        <taxon>Bacillales</taxon>
        <taxon>Paenibacillaceae</taxon>
        <taxon>Cohnella</taxon>
    </lineage>
</organism>
<accession>A0A7X0RSK5</accession>
<keyword evidence="2" id="KW-0808">Transferase</keyword>
<dbReference type="Gene3D" id="3.90.550.10">
    <property type="entry name" value="Spore Coat Polysaccharide Biosynthesis Protein SpsA, Chain A"/>
    <property type="match status" value="1"/>
</dbReference>
<reference evidence="2 3" key="1">
    <citation type="submission" date="2020-08" db="EMBL/GenBank/DDBJ databases">
        <title>Cohnella phylogeny.</title>
        <authorList>
            <person name="Dunlap C."/>
        </authorList>
    </citation>
    <scope>NUCLEOTIDE SEQUENCE [LARGE SCALE GENOMIC DNA]</scope>
    <source>
        <strain evidence="2 3">DSM 28246</strain>
    </source>
</reference>
<proteinExistence type="predicted"/>
<dbReference type="PANTHER" id="PTHR42866:SF1">
    <property type="entry name" value="SPORE COAT POLYSACCHARIDE BIOSYNTHESIS PROTEIN SPSF"/>
    <property type="match status" value="1"/>
</dbReference>
<evidence type="ECO:0000313" key="2">
    <source>
        <dbReference type="EMBL" id="MBB6671701.1"/>
    </source>
</evidence>
<dbReference type="Proteomes" id="UP000547209">
    <property type="component" value="Unassembled WGS sequence"/>
</dbReference>
<dbReference type="EMBL" id="JACJVP010000023">
    <property type="protein sequence ID" value="MBB6671701.1"/>
    <property type="molecule type" value="Genomic_DNA"/>
</dbReference>
<dbReference type="AlphaFoldDB" id="A0A7X0RSK5"/>
<evidence type="ECO:0000256" key="1">
    <source>
        <dbReference type="SAM" id="MobiDB-lite"/>
    </source>
</evidence>